<reference evidence="8" key="1">
    <citation type="submission" date="2023-03" db="EMBL/GenBank/DDBJ databases">
        <title>Mating type loci evolution in Malassezia.</title>
        <authorList>
            <person name="Coelho M.A."/>
        </authorList>
    </citation>
    <scope>NUCLEOTIDE SEQUENCE</scope>
    <source>
        <strain evidence="8">CBS 11721</strain>
    </source>
</reference>
<dbReference type="PANTHER" id="PTHR22938:SF0">
    <property type="entry name" value="E3 UBIQUITIN-PROTEIN LIGASE ZNF598"/>
    <property type="match status" value="1"/>
</dbReference>
<keyword evidence="8" id="KW-0012">Acyltransferase</keyword>
<feature type="transmembrane region" description="Helical" evidence="6">
    <location>
        <begin position="89"/>
        <end position="108"/>
    </location>
</feature>
<evidence type="ECO:0000256" key="1">
    <source>
        <dbReference type="ARBA" id="ARBA00000900"/>
    </source>
</evidence>
<dbReference type="SMART" id="SM00355">
    <property type="entry name" value="ZnF_C2H2"/>
    <property type="match status" value="5"/>
</dbReference>
<keyword evidence="6" id="KW-0812">Transmembrane</keyword>
<dbReference type="Proteomes" id="UP001219933">
    <property type="component" value="Chromosome 1"/>
</dbReference>
<feature type="domain" description="C2H2-type" evidence="7">
    <location>
        <begin position="806"/>
        <end position="827"/>
    </location>
</feature>
<dbReference type="InterPro" id="IPR041888">
    <property type="entry name" value="RING-HC_ZNF598/HEL2"/>
</dbReference>
<dbReference type="EC" id="2.3.2.27" evidence="3"/>
<dbReference type="InterPro" id="IPR018870">
    <property type="entry name" value="Tti2"/>
</dbReference>
<dbReference type="GO" id="GO:0110078">
    <property type="term" value="C:TTT Hsp90 cochaperone complex"/>
    <property type="evidence" value="ECO:0007669"/>
    <property type="project" value="InterPro"/>
</dbReference>
<proteinExistence type="inferred from homology"/>
<dbReference type="InterPro" id="IPR013087">
    <property type="entry name" value="Znf_C2H2_type"/>
</dbReference>
<dbReference type="Pfam" id="PF06127">
    <property type="entry name" value="Mpo1-like"/>
    <property type="match status" value="1"/>
</dbReference>
<feature type="compositionally biased region" description="Low complexity" evidence="5">
    <location>
        <begin position="1127"/>
        <end position="1165"/>
    </location>
</feature>
<feature type="compositionally biased region" description="Basic and acidic residues" evidence="5">
    <location>
        <begin position="911"/>
        <end position="927"/>
    </location>
</feature>
<evidence type="ECO:0000256" key="5">
    <source>
        <dbReference type="SAM" id="MobiDB-lite"/>
    </source>
</evidence>
<dbReference type="AlphaFoldDB" id="A0AAF0J4D2"/>
<keyword evidence="8" id="KW-0808">Transferase</keyword>
<dbReference type="PROSITE" id="PS00028">
    <property type="entry name" value="ZINC_FINGER_C2H2_1"/>
    <property type="match status" value="2"/>
</dbReference>
<evidence type="ECO:0000259" key="7">
    <source>
        <dbReference type="PROSITE" id="PS00028"/>
    </source>
</evidence>
<accession>A0AAF0J4D2</accession>
<feature type="transmembrane region" description="Helical" evidence="6">
    <location>
        <begin position="114"/>
        <end position="135"/>
    </location>
</feature>
<comment type="pathway">
    <text evidence="2">Protein modification; protein ubiquitination.</text>
</comment>
<dbReference type="GO" id="GO:0043022">
    <property type="term" value="F:ribosome binding"/>
    <property type="evidence" value="ECO:0007669"/>
    <property type="project" value="TreeGrafter"/>
</dbReference>
<feature type="region of interest" description="Disordered" evidence="5">
    <location>
        <begin position="1202"/>
        <end position="1231"/>
    </location>
</feature>
<dbReference type="GO" id="GO:0016567">
    <property type="term" value="P:protein ubiquitination"/>
    <property type="evidence" value="ECO:0007669"/>
    <property type="project" value="TreeGrafter"/>
</dbReference>
<dbReference type="Pfam" id="PF25447">
    <property type="entry name" value="RING_ZNF598"/>
    <property type="match status" value="1"/>
</dbReference>
<dbReference type="InterPro" id="IPR013083">
    <property type="entry name" value="Znf_RING/FYVE/PHD"/>
</dbReference>
<gene>
    <name evidence="8" type="ORF">MCUN1_000155</name>
</gene>
<feature type="region of interest" description="Disordered" evidence="5">
    <location>
        <begin position="1080"/>
        <end position="1109"/>
    </location>
</feature>
<evidence type="ECO:0000313" key="9">
    <source>
        <dbReference type="Proteomes" id="UP001219933"/>
    </source>
</evidence>
<keyword evidence="6" id="KW-0472">Membrane</keyword>
<feature type="domain" description="C2H2-type" evidence="7">
    <location>
        <begin position="745"/>
        <end position="768"/>
    </location>
</feature>
<evidence type="ECO:0000256" key="6">
    <source>
        <dbReference type="SAM" id="Phobius"/>
    </source>
</evidence>
<sequence length="1272" mass="138980">MPLSANPFSLRQQLAFYGAYHTNKVNVGIHIVCVPIIWTLSYEPLRNAALELTSFLTKSGYAPLIPHFNLASLAALLYWVYYAILDVPAAVLISPFWVIYYILAWHLIQDLDNGAAVALGLHVFSWIAQFYGHGVHEGRAPALLDNLLGAVVLAPLFVFLEVLFHFGYAPELQRTLKNDTGRLITEFRSQQAAAKRSKAQAALGRLTADVKLTEDVLSHYIKPQFSARAARSRVSASGRAKAHSEEHPVWDMSEDDSLAPGACNVLGWCIDAMKGCALSEWERVWPLLVPPVMVLLDDADLHAKIKGVQAALALVEAAPSALLQRTGIDALLDDALAHAFYHLGEAPYGPPLLRVAGVARIGLASLNDTHKRFDMHSTVYADGVLAALSYCGPAAAAAPALIPDDVRAGTARMPTITSPRLQQVLAGSAVVLAIQLAQTMELGVLRFWSATMEWCNTWIDNAFSACTDAFPRAQTTSLTALVDQATGDQGCEDAKATCGGDDDGWPEAGDVLVESVCAAALLANTLFQLALDDQPPTRFPGLDWGKPLLVAISKCWIRLTDIPLGERYVRVRMSLCTLYSTLIRDDSLREVAAQLQGLDARLSGLHVTNSAPAAEARDDAAAEAQVEAASEDPKRTQDEAAATPAAEEEAEVCFICADPIELYSIPPCNHSVCHICSVRLRALWKNNNCAFCKNEATRVIFTRNNTKTYGEFTPDDIPFKDDKLDIYFENKDDLDNTIALLHFNCPHRKCNEVLGSWSELRGHVKHEHSRLVCDLCVKHKKIFAHEHTIYTASSLQSHLNSEHRYCEYCRQYFYSDDELWVHMRDNHEQCHICKNRSDDGRWRYYRDYRMLEDHFRSEHYLCMDPGCLEKKFVVFENNMEFQVHQVEEHGKSLSSRERRDALRVDTSYMYEEERRKKNERQENRREGGASSSGQSLNARRAAFGHALTSDRAESMEQYWSTVLSMLNDSQTKLTAVRGAVHAFRASETPVGSLVQTIIAVTSDSNGQFDHGAGDIIVQSLAEMLEGEKKGELQEAWSAVKVQPRAAAPPPSNSVKSVAGNSRVWNSVARAASSQMINSHEHFPTLGSRPQPAGNARIPGSLAHSKASQGRISAANGASVWSPTAAAAAPTSSPSAFPPLGASASSSRQAAASTSSRTVTPRSVAVPQTRGGARVTVSESAFPSLPSNAATAQLRAKKRELLGNTSRSPLVPSTPASCWGTGPANASSSSSSLNDFPALGGVRAALPEEIPTQQTGKQRRKRVLMSNAGGPRI</sequence>
<dbReference type="InterPro" id="IPR056437">
    <property type="entry name" value="Znf-C2H2_ZNF598/HEL2"/>
</dbReference>
<feature type="region of interest" description="Disordered" evidence="5">
    <location>
        <begin position="907"/>
        <end position="935"/>
    </location>
</feature>
<dbReference type="Gene3D" id="3.30.40.10">
    <property type="entry name" value="Zinc/RING finger domain, C3HC4 (zinc finger)"/>
    <property type="match status" value="1"/>
</dbReference>
<dbReference type="GO" id="GO:0061630">
    <property type="term" value="F:ubiquitin protein ligase activity"/>
    <property type="evidence" value="ECO:0007669"/>
    <property type="project" value="UniProtKB-EC"/>
</dbReference>
<dbReference type="GO" id="GO:0072344">
    <property type="term" value="P:rescue of stalled ribosome"/>
    <property type="evidence" value="ECO:0007669"/>
    <property type="project" value="InterPro"/>
</dbReference>
<feature type="region of interest" description="Disordered" evidence="5">
    <location>
        <begin position="1246"/>
        <end position="1272"/>
    </location>
</feature>
<feature type="transmembrane region" description="Helical" evidence="6">
    <location>
        <begin position="64"/>
        <end position="82"/>
    </location>
</feature>
<dbReference type="Pfam" id="PF10521">
    <property type="entry name" value="Tti2"/>
    <property type="match status" value="1"/>
</dbReference>
<organism evidence="8 9">
    <name type="scientific">Malassezia cuniculi</name>
    <dbReference type="NCBI Taxonomy" id="948313"/>
    <lineage>
        <taxon>Eukaryota</taxon>
        <taxon>Fungi</taxon>
        <taxon>Dikarya</taxon>
        <taxon>Basidiomycota</taxon>
        <taxon>Ustilaginomycotina</taxon>
        <taxon>Malasseziomycetes</taxon>
        <taxon>Malasseziales</taxon>
        <taxon>Malasseziaceae</taxon>
        <taxon>Malassezia</taxon>
    </lineage>
</organism>
<keyword evidence="9" id="KW-1185">Reference proteome</keyword>
<dbReference type="CDD" id="cd16615">
    <property type="entry name" value="RING-HC_ZNF598"/>
    <property type="match status" value="1"/>
</dbReference>
<keyword evidence="6" id="KW-1133">Transmembrane helix</keyword>
<feature type="region of interest" description="Disordered" evidence="5">
    <location>
        <begin position="616"/>
        <end position="643"/>
    </location>
</feature>
<dbReference type="InterPro" id="IPR009305">
    <property type="entry name" value="Mpo1-like"/>
</dbReference>
<comment type="catalytic activity">
    <reaction evidence="1">
        <text>S-ubiquitinyl-[E2 ubiquitin-conjugating enzyme]-L-cysteine + [acceptor protein]-L-lysine = [E2 ubiquitin-conjugating enzyme]-L-cysteine + N(6)-ubiquitinyl-[acceptor protein]-L-lysine.</text>
        <dbReference type="EC" id="2.3.2.27"/>
    </reaction>
</comment>
<evidence type="ECO:0000256" key="2">
    <source>
        <dbReference type="ARBA" id="ARBA00004906"/>
    </source>
</evidence>
<feature type="region of interest" description="Disordered" evidence="5">
    <location>
        <begin position="1127"/>
        <end position="1179"/>
    </location>
</feature>
<dbReference type="Pfam" id="PF23230">
    <property type="entry name" value="zf-C2H2_13"/>
    <property type="match status" value="1"/>
</dbReference>
<dbReference type="EMBL" id="CP119877">
    <property type="protein sequence ID" value="WFD33342.1"/>
    <property type="molecule type" value="Genomic_DNA"/>
</dbReference>
<dbReference type="SUPFAM" id="SSF57850">
    <property type="entry name" value="RING/U-box"/>
    <property type="match status" value="1"/>
</dbReference>
<dbReference type="InterPro" id="IPR044288">
    <property type="entry name" value="ZNF598/HEL2"/>
</dbReference>
<evidence type="ECO:0000313" key="8">
    <source>
        <dbReference type="EMBL" id="WFD33342.1"/>
    </source>
</evidence>
<name>A0AAF0J4D2_9BASI</name>
<evidence type="ECO:0000256" key="3">
    <source>
        <dbReference type="ARBA" id="ARBA00012483"/>
    </source>
</evidence>
<protein>
    <recommendedName>
        <fullName evidence="3">RING-type E3 ubiquitin transferase</fullName>
        <ecNumber evidence="3">2.3.2.27</ecNumber>
    </recommendedName>
</protein>
<comment type="similarity">
    <text evidence="4">Belongs to the TTI2 family.</text>
</comment>
<dbReference type="PANTHER" id="PTHR22938">
    <property type="entry name" value="ZINC FINGER PROTEIN 598"/>
    <property type="match status" value="1"/>
</dbReference>
<evidence type="ECO:0000256" key="4">
    <source>
        <dbReference type="ARBA" id="ARBA00034736"/>
    </source>
</evidence>
<feature type="transmembrane region" description="Helical" evidence="6">
    <location>
        <begin position="147"/>
        <end position="168"/>
    </location>
</feature>